<name>A0A0E9UDU4_ANGAN</name>
<organism evidence="1">
    <name type="scientific">Anguilla anguilla</name>
    <name type="common">European freshwater eel</name>
    <name type="synonym">Muraena anguilla</name>
    <dbReference type="NCBI Taxonomy" id="7936"/>
    <lineage>
        <taxon>Eukaryota</taxon>
        <taxon>Metazoa</taxon>
        <taxon>Chordata</taxon>
        <taxon>Craniata</taxon>
        <taxon>Vertebrata</taxon>
        <taxon>Euteleostomi</taxon>
        <taxon>Actinopterygii</taxon>
        <taxon>Neopterygii</taxon>
        <taxon>Teleostei</taxon>
        <taxon>Anguilliformes</taxon>
        <taxon>Anguillidae</taxon>
        <taxon>Anguilla</taxon>
    </lineage>
</organism>
<reference evidence="1" key="1">
    <citation type="submission" date="2014-11" db="EMBL/GenBank/DDBJ databases">
        <authorList>
            <person name="Amaro Gonzalez C."/>
        </authorList>
    </citation>
    <scope>NUCLEOTIDE SEQUENCE</scope>
</reference>
<dbReference type="AlphaFoldDB" id="A0A0E9UDU4"/>
<accession>A0A0E9UDU4</accession>
<evidence type="ECO:0000313" key="1">
    <source>
        <dbReference type="EMBL" id="JAH64034.1"/>
    </source>
</evidence>
<proteinExistence type="predicted"/>
<dbReference type="EMBL" id="GBXM01044543">
    <property type="protein sequence ID" value="JAH64034.1"/>
    <property type="molecule type" value="Transcribed_RNA"/>
</dbReference>
<reference evidence="1" key="2">
    <citation type="journal article" date="2015" name="Fish Shellfish Immunol.">
        <title>Early steps in the European eel (Anguilla anguilla)-Vibrio vulnificus interaction in the gills: Role of the RtxA13 toxin.</title>
        <authorList>
            <person name="Callol A."/>
            <person name="Pajuelo D."/>
            <person name="Ebbesson L."/>
            <person name="Teles M."/>
            <person name="MacKenzie S."/>
            <person name="Amaro C."/>
        </authorList>
    </citation>
    <scope>NUCLEOTIDE SEQUENCE</scope>
</reference>
<protein>
    <submittedName>
        <fullName evidence="1">Uncharacterized protein</fullName>
    </submittedName>
</protein>
<sequence>MYIVLSFSITRLEYEPMIRWVFPLIRLIASPQ</sequence>